<gene>
    <name evidence="8" type="ORF">EDD72_105126</name>
</gene>
<dbReference type="PROSITE" id="PS50889">
    <property type="entry name" value="S4"/>
    <property type="match status" value="1"/>
</dbReference>
<dbReference type="CDD" id="cd02869">
    <property type="entry name" value="PseudoU_synth_RluA_like"/>
    <property type="match status" value="1"/>
</dbReference>
<dbReference type="NCBIfam" id="TIGR00005">
    <property type="entry name" value="rluA_subfam"/>
    <property type="match status" value="1"/>
</dbReference>
<proteinExistence type="inferred from homology"/>
<comment type="caution">
    <text evidence="8">The sequence shown here is derived from an EMBL/GenBank/DDBJ whole genome shotgun (WGS) entry which is preliminary data.</text>
</comment>
<evidence type="ECO:0000256" key="5">
    <source>
        <dbReference type="PROSITE-ProRule" id="PRU00182"/>
    </source>
</evidence>
<evidence type="ECO:0000256" key="1">
    <source>
        <dbReference type="ARBA" id="ARBA00000073"/>
    </source>
</evidence>
<evidence type="ECO:0000313" key="9">
    <source>
        <dbReference type="Proteomes" id="UP000295788"/>
    </source>
</evidence>
<accession>A0A4V2USZ3</accession>
<feature type="domain" description="Pseudouridine synthase RsuA/RluA-like" evidence="7">
    <location>
        <begin position="94"/>
        <end position="246"/>
    </location>
</feature>
<dbReference type="PANTHER" id="PTHR21600:SF71">
    <property type="entry name" value="PSEUDOURIDINE SYNTHASE"/>
    <property type="match status" value="1"/>
</dbReference>
<dbReference type="AlphaFoldDB" id="A0A4V2USZ3"/>
<keyword evidence="9" id="KW-1185">Reference proteome</keyword>
<dbReference type="Pfam" id="PF00849">
    <property type="entry name" value="PseudoU_synth_2"/>
    <property type="match status" value="1"/>
</dbReference>
<evidence type="ECO:0000256" key="4">
    <source>
        <dbReference type="PIRSR" id="PIRSR606225-1"/>
    </source>
</evidence>
<evidence type="ECO:0000256" key="6">
    <source>
        <dbReference type="RuleBase" id="RU362028"/>
    </source>
</evidence>
<dbReference type="InterPro" id="IPR020103">
    <property type="entry name" value="PsdUridine_synth_cat_dom_sf"/>
</dbReference>
<dbReference type="PROSITE" id="PS01129">
    <property type="entry name" value="PSI_RLU"/>
    <property type="match status" value="1"/>
</dbReference>
<comment type="similarity">
    <text evidence="2 6">Belongs to the pseudouridine synthase RluA family.</text>
</comment>
<dbReference type="InterPro" id="IPR006225">
    <property type="entry name" value="PsdUridine_synth_RluC/D"/>
</dbReference>
<reference evidence="8 9" key="1">
    <citation type="submission" date="2019-03" db="EMBL/GenBank/DDBJ databases">
        <title>Genomic Encyclopedia of Type Strains, Phase IV (KMG-IV): sequencing the most valuable type-strain genomes for metagenomic binning, comparative biology and taxonomic classification.</title>
        <authorList>
            <person name="Goeker M."/>
        </authorList>
    </citation>
    <scope>NUCLEOTIDE SEQUENCE [LARGE SCALE GENOMIC DNA]</scope>
    <source>
        <strain evidence="8 9">DSM 23802</strain>
    </source>
</reference>
<keyword evidence="5" id="KW-0694">RNA-binding</keyword>
<dbReference type="RefSeq" id="WP_132767865.1">
    <property type="nucleotide sequence ID" value="NZ_SMAB01000005.1"/>
</dbReference>
<evidence type="ECO:0000313" key="8">
    <source>
        <dbReference type="EMBL" id="TCS83384.1"/>
    </source>
</evidence>
<dbReference type="InterPro" id="IPR006224">
    <property type="entry name" value="PsdUridine_synth_RluA-like_CS"/>
</dbReference>
<comment type="function">
    <text evidence="6">Responsible for synthesis of pseudouridine from uracil.</text>
</comment>
<name>A0A4V2USZ3_9BACI</name>
<organism evidence="8 9">
    <name type="scientific">Tepidibacillus fermentans</name>
    <dbReference type="NCBI Taxonomy" id="1281767"/>
    <lineage>
        <taxon>Bacteria</taxon>
        <taxon>Bacillati</taxon>
        <taxon>Bacillota</taxon>
        <taxon>Bacilli</taxon>
        <taxon>Bacillales</taxon>
        <taxon>Bacillaceae</taxon>
        <taxon>Tepidibacillus</taxon>
    </lineage>
</organism>
<sequence>MANFIRKGEWLEYHVSSTDQGKTIEEVCMSKFLISGRMLQKLTRHRGIQINGKKSYLAYPLKKGDRLQIKIFEWEEYGVEPEATPLEVLYEDDHVLVVNKPAGVAVHPTEPNQRGTLAHAIAFYYQTKGLQTKVRHIHRLDKDTTGAILIAKHSLAQSILDKDLRERKISREYLAIVSGIPEPTQGTIDEPIGRDRHHPTRRRVSKTGDRAVTHYEVLETMNNEAALVKLYLDTGRTHQIRVHMSHIGHPLFGDFLYDGPMKGIQRQALHAAKLTFFHPFTLEKITVDAPMPEDMEQLLILLHSNA</sequence>
<protein>
    <recommendedName>
        <fullName evidence="6">Pseudouridine synthase</fullName>
        <ecNumber evidence="6">5.4.99.-</ecNumber>
    </recommendedName>
</protein>
<dbReference type="PANTHER" id="PTHR21600">
    <property type="entry name" value="MITOCHONDRIAL RNA PSEUDOURIDINE SYNTHASE"/>
    <property type="match status" value="1"/>
</dbReference>
<feature type="active site" evidence="4">
    <location>
        <position position="141"/>
    </location>
</feature>
<dbReference type="FunFam" id="3.30.2350.10:FF:000005">
    <property type="entry name" value="Pseudouridine synthase"/>
    <property type="match status" value="1"/>
</dbReference>
<evidence type="ECO:0000256" key="3">
    <source>
        <dbReference type="ARBA" id="ARBA00023235"/>
    </source>
</evidence>
<evidence type="ECO:0000259" key="7">
    <source>
        <dbReference type="Pfam" id="PF00849"/>
    </source>
</evidence>
<dbReference type="GO" id="GO:0009982">
    <property type="term" value="F:pseudouridine synthase activity"/>
    <property type="evidence" value="ECO:0007669"/>
    <property type="project" value="InterPro"/>
</dbReference>
<dbReference type="EMBL" id="SMAB01000005">
    <property type="protein sequence ID" value="TCS83384.1"/>
    <property type="molecule type" value="Genomic_DNA"/>
</dbReference>
<evidence type="ECO:0000256" key="2">
    <source>
        <dbReference type="ARBA" id="ARBA00010876"/>
    </source>
</evidence>
<dbReference type="GO" id="GO:0140098">
    <property type="term" value="F:catalytic activity, acting on RNA"/>
    <property type="evidence" value="ECO:0007669"/>
    <property type="project" value="UniProtKB-ARBA"/>
</dbReference>
<dbReference type="Gene3D" id="3.30.2350.10">
    <property type="entry name" value="Pseudouridine synthase"/>
    <property type="match status" value="1"/>
</dbReference>
<dbReference type="OrthoDB" id="9807829at2"/>
<comment type="catalytic activity">
    <reaction evidence="1 6">
        <text>a uridine in RNA = a pseudouridine in RNA</text>
        <dbReference type="Rhea" id="RHEA:48348"/>
        <dbReference type="Rhea" id="RHEA-COMP:12068"/>
        <dbReference type="Rhea" id="RHEA-COMP:12069"/>
        <dbReference type="ChEBI" id="CHEBI:65314"/>
        <dbReference type="ChEBI" id="CHEBI:65315"/>
    </reaction>
</comment>
<keyword evidence="3 6" id="KW-0413">Isomerase</keyword>
<dbReference type="SUPFAM" id="SSF55120">
    <property type="entry name" value="Pseudouridine synthase"/>
    <property type="match status" value="1"/>
</dbReference>
<dbReference type="GO" id="GO:0003723">
    <property type="term" value="F:RNA binding"/>
    <property type="evidence" value="ECO:0007669"/>
    <property type="project" value="UniProtKB-KW"/>
</dbReference>
<dbReference type="EC" id="5.4.99.-" evidence="6"/>
<dbReference type="InterPro" id="IPR050188">
    <property type="entry name" value="RluA_PseudoU_synthase"/>
</dbReference>
<dbReference type="Proteomes" id="UP000295788">
    <property type="component" value="Unassembled WGS sequence"/>
</dbReference>
<dbReference type="GO" id="GO:0000455">
    <property type="term" value="P:enzyme-directed rRNA pseudouridine synthesis"/>
    <property type="evidence" value="ECO:0007669"/>
    <property type="project" value="TreeGrafter"/>
</dbReference>
<dbReference type="InterPro" id="IPR006145">
    <property type="entry name" value="PsdUridine_synth_RsuA/RluA"/>
</dbReference>